<dbReference type="InterPro" id="IPR018107">
    <property type="entry name" value="Na-dicarboxylate_symporter_CS"/>
</dbReference>
<feature type="compositionally biased region" description="Basic residues" evidence="4">
    <location>
        <begin position="185"/>
        <end position="196"/>
    </location>
</feature>
<keyword evidence="1 5" id="KW-0812">Transmembrane</keyword>
<evidence type="ECO:0000313" key="7">
    <source>
        <dbReference type="Proteomes" id="UP000095280"/>
    </source>
</evidence>
<dbReference type="PROSITE" id="PS51406">
    <property type="entry name" value="FIBRINOGEN_C_2"/>
    <property type="match status" value="1"/>
</dbReference>
<evidence type="ECO:0000256" key="4">
    <source>
        <dbReference type="SAM" id="MobiDB-lite"/>
    </source>
</evidence>
<dbReference type="PROSITE" id="PS00713">
    <property type="entry name" value="NA_DICARBOXYL_SYMP_1"/>
    <property type="match status" value="1"/>
</dbReference>
<evidence type="ECO:0000256" key="5">
    <source>
        <dbReference type="SAM" id="Phobius"/>
    </source>
</evidence>
<evidence type="ECO:0000256" key="1">
    <source>
        <dbReference type="ARBA" id="ARBA00022692"/>
    </source>
</evidence>
<evidence type="ECO:0000313" key="8">
    <source>
        <dbReference type="WBParaSite" id="maker-uti_cns_0015798-snap-gene-0.4-mRNA-1"/>
    </source>
</evidence>
<proteinExistence type="predicted"/>
<keyword evidence="3 5" id="KW-0472">Membrane</keyword>
<dbReference type="InterPro" id="IPR050373">
    <property type="entry name" value="Fibrinogen_C-term_domain"/>
</dbReference>
<accession>A0A1I8IRE6</accession>
<dbReference type="InterPro" id="IPR002181">
    <property type="entry name" value="Fibrinogen_a/b/g_C_dom"/>
</dbReference>
<dbReference type="InterPro" id="IPR036056">
    <property type="entry name" value="Fibrinogen-like_C"/>
</dbReference>
<feature type="domain" description="Fibrinogen C-terminal" evidence="6">
    <location>
        <begin position="704"/>
        <end position="935"/>
    </location>
</feature>
<name>A0A1I8IRE6_9PLAT</name>
<dbReference type="Pfam" id="PF00147">
    <property type="entry name" value="Fibrinogen_C"/>
    <property type="match status" value="1"/>
</dbReference>
<feature type="compositionally biased region" description="Basic and acidic residues" evidence="4">
    <location>
        <begin position="132"/>
        <end position="144"/>
    </location>
</feature>
<dbReference type="GO" id="GO:0015293">
    <property type="term" value="F:symporter activity"/>
    <property type="evidence" value="ECO:0007669"/>
    <property type="project" value="InterPro"/>
</dbReference>
<evidence type="ECO:0000256" key="2">
    <source>
        <dbReference type="ARBA" id="ARBA00022989"/>
    </source>
</evidence>
<feature type="region of interest" description="Disordered" evidence="4">
    <location>
        <begin position="1327"/>
        <end position="1378"/>
    </location>
</feature>
<dbReference type="SMART" id="SM00186">
    <property type="entry name" value="FBG"/>
    <property type="match status" value="1"/>
</dbReference>
<dbReference type="SUPFAM" id="SSF118215">
    <property type="entry name" value="Proton glutamate symport protein"/>
    <property type="match status" value="1"/>
</dbReference>
<feature type="region of interest" description="Disordered" evidence="4">
    <location>
        <begin position="132"/>
        <end position="160"/>
    </location>
</feature>
<dbReference type="GO" id="GO:0016020">
    <property type="term" value="C:membrane"/>
    <property type="evidence" value="ECO:0007669"/>
    <property type="project" value="InterPro"/>
</dbReference>
<dbReference type="InterPro" id="IPR036458">
    <property type="entry name" value="Na:dicarbo_symporter_sf"/>
</dbReference>
<feature type="transmembrane region" description="Helical" evidence="5">
    <location>
        <begin position="960"/>
        <end position="978"/>
    </location>
</feature>
<sequence>AQASPPHTERLPHGQRDIGVVLDGVGVVCRQLAGEAEANVVEHHHPVEAGQQPGQRFAIVEAGRRKAVDEAQLPGLGAVGVAGPVGPVGGQGEHPVARKHLQDAAARVPLLQRRRQVGEVGRWPLGRLRHVEQQPQRKGDRCDQDSAQPAGAGRHGCGGGFGPPLPSASVWCGSTPTETLGWRLRSGRGRGRRRRTRADGGEAGRSGCSSGDNWAAWWRPPGAIRIGSLKVRALALAPDVARIRLARVASAGVGLQGGSSGEGGAIVWRRSGKPAALEAGKGGGLVAEHGELELGALVAGHEVGAAQLAVHVRVAALQCGGHRSLARLPQAAILTSSLMTVTMKRLGRKMATTLPTSSAAFSQWSVSKLASAMPADCGRESIRFDKCSNSLSQSRAQLITGACSLLTLVTSEAVLSPSLKNSIRLSLSSEFMITCRREWGKGKGEEKLINLEIGSCQSRGTQRASGLTSTVQLDRRGLLLREKQNRWGFSALTVCNTLLLAALCSQPQLTAAGVNSSVSSISISQEISIVSASVNSSVHREALRVLEIDGCQAAVHKTQLSKASFLLEPLLCWRPGMEQLLCPGFDYARSRHFLRIPVLLADPAFADKAKRRLHDLFPTSVNFMNIGAIQFQLSTDSAAVEAELEKRLGVAGGRTYLLLRSYCTSESHCRDMSQGIANQPSIYFERLRLSLSSQEYSMLSNSVRLVAAGLFSCQNELLRPLQGGQLLGSGVAAPEPAAENHTKVVEVDGQLYFLVQQRSSGRVSFQRPFADYETGFGDPRDDYWMGLKLLHLLTKTNRILRVELIRHRSSTFDQDLFHAEYTNFKVGSAPAYSMTYSAFNKAKSSVERDALAESRGRAFSTMDRDNDRWDHSCSLIRGGSGGWWFNRCGKCNPNGLFFETNVRNESGIRWEYLDSRSLSGNVTLKYIRMLLKRRLLLLGLLPLLAALWGQRLLLLVHRGVPALLLLLLFIFFPIRALLTSLGFVASARAAGTSAAAAADLDCRLLFLGLVQLRLRHLLDQRPHHQGELQEAQSRRVVVVMPPGQRFGYLGRHVRDVLGQQLAGHAQPHGVINHRAVLIRVELGLLQAVEVAVVARPVEVQKVQQPEQRHPTAVAFSRGAAADAILDELHQTLAGLPVNRVHRVELGVQGHDEIPEHHIVGRAEVRQRLLLLDVEQLLVADCVLHLVELGVNGAQRGVGVVNAPVDLLDSFEQVALVSVTQVDLVHHGASSTVLVNCSRSWEKPLTACSRLDVTSMSRISSLVFMVSMYSSCRRRISGVKKAMAAAGWDSGSKQIRLTSQASSGSHTRRVLIKQEMLLSNRLLSCDSEEGNNEGNNAAKEPMLIEDGGRTVDPSGAGGSGIESGGSGLPSNATFGQRARHRLQTTRKSMMEPENLLVTLTVLAVVLGIVVGLTTRLASPGERAIMIVGFPGELLMNMLKMLIIPLIVSSLI</sequence>
<reference evidence="8" key="1">
    <citation type="submission" date="2016-11" db="UniProtKB">
        <authorList>
            <consortium name="WormBaseParasite"/>
        </authorList>
    </citation>
    <scope>IDENTIFICATION</scope>
</reference>
<dbReference type="PRINTS" id="PR00173">
    <property type="entry name" value="EDTRNSPORT"/>
</dbReference>
<dbReference type="Gene3D" id="3.90.215.10">
    <property type="entry name" value="Gamma Fibrinogen, chain A, domain 1"/>
    <property type="match status" value="1"/>
</dbReference>
<feature type="transmembrane region" description="Helical" evidence="5">
    <location>
        <begin position="1394"/>
        <end position="1416"/>
    </location>
</feature>
<dbReference type="SUPFAM" id="SSF56496">
    <property type="entry name" value="Fibrinogen C-terminal domain-like"/>
    <property type="match status" value="1"/>
</dbReference>
<feature type="transmembrane region" description="Helical" evidence="5">
    <location>
        <begin position="935"/>
        <end position="954"/>
    </location>
</feature>
<dbReference type="PANTHER" id="PTHR19143:SF444">
    <property type="entry name" value="PROTEIN SCABROUS"/>
    <property type="match status" value="1"/>
</dbReference>
<evidence type="ECO:0000259" key="6">
    <source>
        <dbReference type="PROSITE" id="PS51406"/>
    </source>
</evidence>
<protein>
    <submittedName>
        <fullName evidence="8">Fibrinogen C-terminal domain-containing protein</fullName>
    </submittedName>
</protein>
<feature type="region of interest" description="Disordered" evidence="4">
    <location>
        <begin position="182"/>
        <end position="209"/>
    </location>
</feature>
<dbReference type="GO" id="GO:0005615">
    <property type="term" value="C:extracellular space"/>
    <property type="evidence" value="ECO:0007669"/>
    <property type="project" value="TreeGrafter"/>
</dbReference>
<dbReference type="Proteomes" id="UP000095280">
    <property type="component" value="Unplaced"/>
</dbReference>
<feature type="compositionally biased region" description="Gly residues" evidence="4">
    <location>
        <begin position="1354"/>
        <end position="1366"/>
    </location>
</feature>
<keyword evidence="7" id="KW-1185">Reference proteome</keyword>
<dbReference type="PANTHER" id="PTHR19143">
    <property type="entry name" value="FIBRINOGEN/TENASCIN/ANGIOPOEITIN"/>
    <property type="match status" value="1"/>
</dbReference>
<dbReference type="InterPro" id="IPR014716">
    <property type="entry name" value="Fibrinogen_a/b/g_C_1"/>
</dbReference>
<dbReference type="WBParaSite" id="maker-uti_cns_0015798-snap-gene-0.4-mRNA-1">
    <property type="protein sequence ID" value="maker-uti_cns_0015798-snap-gene-0.4-mRNA-1"/>
    <property type="gene ID" value="maker-uti_cns_0015798-snap-gene-0.4"/>
</dbReference>
<feature type="transmembrane region" description="Helical" evidence="5">
    <location>
        <begin position="1422"/>
        <end position="1446"/>
    </location>
</feature>
<keyword evidence="2 5" id="KW-1133">Transmembrane helix</keyword>
<evidence type="ECO:0000256" key="3">
    <source>
        <dbReference type="ARBA" id="ARBA00023136"/>
    </source>
</evidence>
<dbReference type="Gene3D" id="1.10.3860.10">
    <property type="entry name" value="Sodium:dicarboxylate symporter"/>
    <property type="match status" value="1"/>
</dbReference>
<organism evidence="7 8">
    <name type="scientific">Macrostomum lignano</name>
    <dbReference type="NCBI Taxonomy" id="282301"/>
    <lineage>
        <taxon>Eukaryota</taxon>
        <taxon>Metazoa</taxon>
        <taxon>Spiralia</taxon>
        <taxon>Lophotrochozoa</taxon>
        <taxon>Platyhelminthes</taxon>
        <taxon>Rhabditophora</taxon>
        <taxon>Macrostomorpha</taxon>
        <taxon>Macrostomida</taxon>
        <taxon>Macrostomidae</taxon>
        <taxon>Macrostomum</taxon>
    </lineage>
</organism>